<protein>
    <submittedName>
        <fullName evidence="2">Uncharacterized protein</fullName>
    </submittedName>
</protein>
<dbReference type="AlphaFoldDB" id="A0A8C2HN28"/>
<reference evidence="2" key="1">
    <citation type="submission" date="2025-08" db="UniProtKB">
        <authorList>
            <consortium name="Ensembl"/>
        </authorList>
    </citation>
    <scope>IDENTIFICATION</scope>
</reference>
<evidence type="ECO:0000256" key="1">
    <source>
        <dbReference type="ARBA" id="ARBA00022912"/>
    </source>
</evidence>
<dbReference type="GO" id="GO:0004722">
    <property type="term" value="F:protein serine/threonine phosphatase activity"/>
    <property type="evidence" value="ECO:0007669"/>
    <property type="project" value="InterPro"/>
</dbReference>
<dbReference type="Ensembl" id="ENSCCRT00020060650.1">
    <property type="protein sequence ID" value="ENSCCRP00020055181.1"/>
    <property type="gene ID" value="ENSCCRG00020025649.1"/>
</dbReference>
<keyword evidence="1" id="KW-0904">Protein phosphatase</keyword>
<evidence type="ECO:0000313" key="3">
    <source>
        <dbReference type="Proteomes" id="UP000694701"/>
    </source>
</evidence>
<name>A0A8C2HN28_CYPCA</name>
<sequence length="66" mass="7679">MMGDVIDLDRQIEQLRHCELIKENEVKALCAKAREILVEESNVQRVDSPVTVSISIEMTFYRIMQL</sequence>
<dbReference type="Proteomes" id="UP000694701">
    <property type="component" value="Unplaced"/>
</dbReference>
<evidence type="ECO:0000313" key="2">
    <source>
        <dbReference type="Ensembl" id="ENSCCRP00020055181.1"/>
    </source>
</evidence>
<organism evidence="2 3">
    <name type="scientific">Cyprinus carpio</name>
    <name type="common">Common carp</name>
    <dbReference type="NCBI Taxonomy" id="7962"/>
    <lineage>
        <taxon>Eukaryota</taxon>
        <taxon>Metazoa</taxon>
        <taxon>Chordata</taxon>
        <taxon>Craniata</taxon>
        <taxon>Vertebrata</taxon>
        <taxon>Euteleostomi</taxon>
        <taxon>Actinopterygii</taxon>
        <taxon>Neopterygii</taxon>
        <taxon>Teleostei</taxon>
        <taxon>Ostariophysi</taxon>
        <taxon>Cypriniformes</taxon>
        <taxon>Cyprinidae</taxon>
        <taxon>Cyprininae</taxon>
        <taxon>Cyprinus</taxon>
    </lineage>
</organism>
<dbReference type="PANTHER" id="PTHR45619">
    <property type="entry name" value="SERINE/THREONINE-PROTEIN PHOSPHATASE PP2A-RELATED"/>
    <property type="match status" value="1"/>
</dbReference>
<dbReference type="SUPFAM" id="SSF56300">
    <property type="entry name" value="Metallo-dependent phosphatases"/>
    <property type="match status" value="1"/>
</dbReference>
<dbReference type="InterPro" id="IPR047129">
    <property type="entry name" value="PPA2-like"/>
</dbReference>
<keyword evidence="1" id="KW-0378">Hydrolase</keyword>
<accession>A0A8C2HN28</accession>
<proteinExistence type="predicted"/>
<dbReference type="InterPro" id="IPR029052">
    <property type="entry name" value="Metallo-depent_PP-like"/>
</dbReference>
<dbReference type="Gene3D" id="3.60.21.10">
    <property type="match status" value="1"/>
</dbReference>